<dbReference type="InterPro" id="IPR051886">
    <property type="entry name" value="Seed_Dev/Stress_Resp_Reg"/>
</dbReference>
<dbReference type="PROSITE" id="PS51806">
    <property type="entry name" value="DOG1"/>
    <property type="match status" value="1"/>
</dbReference>
<evidence type="ECO:0000313" key="2">
    <source>
        <dbReference type="Proteomes" id="UP000694930"/>
    </source>
</evidence>
<protein>
    <submittedName>
        <fullName evidence="3">Protein DOG1-like 1</fullName>
    </submittedName>
</protein>
<name>A0ABM1FQ83_SOLPN</name>
<sequence>MVVLVSGFVDVTFVVKTEVTKFQKFHEEWHEHLRELVQQMSKLPKSCTTNQDEQNTKLLIQKVISHINEYYRVKSLAAKNDILYIFSAPWSNSLERSLYWIAGWRPTTAFHIIYSECGIHLESHITNILNRFRNSDLADLSPNQLTRFSELQCETIQRENNITEQLSDWQDSANDIIENIDKKMETLVGILERADEVRLNTLHNLVHLLTPQQLLEFLIAATQLLFGIRSWGINHDNQRVKGSDVSVLKF</sequence>
<evidence type="ECO:0000259" key="1">
    <source>
        <dbReference type="PROSITE" id="PS51806"/>
    </source>
</evidence>
<dbReference type="Proteomes" id="UP000694930">
    <property type="component" value="Chromosome 12"/>
</dbReference>
<keyword evidence="2" id="KW-1185">Reference proteome</keyword>
<dbReference type="PANTHER" id="PTHR46354">
    <property type="entry name" value="DOG1 DOMAIN-CONTAINING PROTEIN"/>
    <property type="match status" value="1"/>
</dbReference>
<dbReference type="RefSeq" id="XP_015060081.1">
    <property type="nucleotide sequence ID" value="XM_015204595.1"/>
</dbReference>
<organism evidence="2 3">
    <name type="scientific">Solanum pennellii</name>
    <name type="common">Tomato</name>
    <name type="synonym">Lycopersicon pennellii</name>
    <dbReference type="NCBI Taxonomy" id="28526"/>
    <lineage>
        <taxon>Eukaryota</taxon>
        <taxon>Viridiplantae</taxon>
        <taxon>Streptophyta</taxon>
        <taxon>Embryophyta</taxon>
        <taxon>Tracheophyta</taxon>
        <taxon>Spermatophyta</taxon>
        <taxon>Magnoliopsida</taxon>
        <taxon>eudicotyledons</taxon>
        <taxon>Gunneridae</taxon>
        <taxon>Pentapetalae</taxon>
        <taxon>asterids</taxon>
        <taxon>lamiids</taxon>
        <taxon>Solanales</taxon>
        <taxon>Solanaceae</taxon>
        <taxon>Solanoideae</taxon>
        <taxon>Solaneae</taxon>
        <taxon>Solanum</taxon>
        <taxon>Solanum subgen. Lycopersicon</taxon>
    </lineage>
</organism>
<dbReference type="PANTHER" id="PTHR46354:SF16">
    <property type="entry name" value="TRANSCRIPTION FACTOR TGA1-LIKE"/>
    <property type="match status" value="1"/>
</dbReference>
<gene>
    <name evidence="3" type="primary">LOC107005953</name>
</gene>
<feature type="domain" description="DOG1" evidence="1">
    <location>
        <begin position="19"/>
        <end position="238"/>
    </location>
</feature>
<reference evidence="3" key="2">
    <citation type="submission" date="2025-08" db="UniProtKB">
        <authorList>
            <consortium name="RefSeq"/>
        </authorList>
    </citation>
    <scope>IDENTIFICATION</scope>
</reference>
<dbReference type="GeneID" id="107005953"/>
<reference evidence="2" key="1">
    <citation type="journal article" date="2014" name="Nat. Genet.">
        <title>The genome of the stress-tolerant wild tomato species Solanum pennellii.</title>
        <authorList>
            <person name="Bolger A."/>
            <person name="Scossa F."/>
            <person name="Bolger M.E."/>
            <person name="Lanz C."/>
            <person name="Maumus F."/>
            <person name="Tohge T."/>
            <person name="Quesneville H."/>
            <person name="Alseekh S."/>
            <person name="Sorensen I."/>
            <person name="Lichtenstein G."/>
            <person name="Fich E.A."/>
            <person name="Conte M."/>
            <person name="Keller H."/>
            <person name="Schneeberger K."/>
            <person name="Schwacke R."/>
            <person name="Ofner I."/>
            <person name="Vrebalov J."/>
            <person name="Xu Y."/>
            <person name="Osorio S."/>
            <person name="Aflitos S.A."/>
            <person name="Schijlen E."/>
            <person name="Jimenez-Gomez J.M."/>
            <person name="Ryngajllo M."/>
            <person name="Kimura S."/>
            <person name="Kumar R."/>
            <person name="Koenig D."/>
            <person name="Headland L.R."/>
            <person name="Maloof J.N."/>
            <person name="Sinha N."/>
            <person name="van Ham R.C."/>
            <person name="Lankhorst R.K."/>
            <person name="Mao L."/>
            <person name="Vogel A."/>
            <person name="Arsova B."/>
            <person name="Panstruga R."/>
            <person name="Fei Z."/>
            <person name="Rose J.K."/>
            <person name="Zamir D."/>
            <person name="Carrari F."/>
            <person name="Giovannoni J.J."/>
            <person name="Weigel D."/>
            <person name="Usadel B."/>
            <person name="Fernie A.R."/>
        </authorList>
    </citation>
    <scope>NUCLEOTIDE SEQUENCE [LARGE SCALE GENOMIC DNA]</scope>
    <source>
        <strain evidence="2">cv. LA0716</strain>
    </source>
</reference>
<dbReference type="InterPro" id="IPR025422">
    <property type="entry name" value="TGA_domain"/>
</dbReference>
<dbReference type="Pfam" id="PF14144">
    <property type="entry name" value="DOG1"/>
    <property type="match status" value="1"/>
</dbReference>
<proteinExistence type="predicted"/>
<accession>A0ABM1FQ83</accession>
<evidence type="ECO:0000313" key="3">
    <source>
        <dbReference type="RefSeq" id="XP_015060081.1"/>
    </source>
</evidence>